<reference evidence="2 3" key="1">
    <citation type="submission" date="2019-03" db="EMBL/GenBank/DDBJ databases">
        <title>Genomic Encyclopedia of Type Strains, Phase IV (KMG-IV): sequencing the most valuable type-strain genomes for metagenomic binning, comparative biology and taxonomic classification.</title>
        <authorList>
            <person name="Goeker M."/>
        </authorList>
    </citation>
    <scope>NUCLEOTIDE SEQUENCE [LARGE SCALE GENOMIC DNA]</scope>
    <source>
        <strain evidence="2 3">DSM 25488</strain>
    </source>
</reference>
<feature type="signal peptide" evidence="1">
    <location>
        <begin position="1"/>
        <end position="18"/>
    </location>
</feature>
<comment type="caution">
    <text evidence="2">The sequence shown here is derived from an EMBL/GenBank/DDBJ whole genome shotgun (WGS) entry which is preliminary data.</text>
</comment>
<dbReference type="SUPFAM" id="SSF53474">
    <property type="entry name" value="alpha/beta-Hydrolases"/>
    <property type="match status" value="1"/>
</dbReference>
<evidence type="ECO:0000313" key="3">
    <source>
        <dbReference type="Proteomes" id="UP000295724"/>
    </source>
</evidence>
<dbReference type="OrthoDB" id="9767239at2"/>
<name>A0A4R6XN73_9GAMM</name>
<keyword evidence="3" id="KW-1185">Reference proteome</keyword>
<dbReference type="InterPro" id="IPR029058">
    <property type="entry name" value="AB_hydrolase_fold"/>
</dbReference>
<keyword evidence="1" id="KW-0732">Signal</keyword>
<proteinExistence type="predicted"/>
<feature type="chain" id="PRO_5020443970" description="Poly(3-hydroxybutyrate) depolymerase" evidence="1">
    <location>
        <begin position="19"/>
        <end position="369"/>
    </location>
</feature>
<dbReference type="AlphaFoldDB" id="A0A4R6XN73"/>
<gene>
    <name evidence="2" type="ORF">C8D91_2637</name>
</gene>
<dbReference type="Gene3D" id="3.40.50.1820">
    <property type="entry name" value="alpha/beta hydrolase"/>
    <property type="match status" value="1"/>
</dbReference>
<evidence type="ECO:0000256" key="1">
    <source>
        <dbReference type="SAM" id="SignalP"/>
    </source>
</evidence>
<dbReference type="Proteomes" id="UP000295724">
    <property type="component" value="Unassembled WGS sequence"/>
</dbReference>
<evidence type="ECO:0000313" key="2">
    <source>
        <dbReference type="EMBL" id="TDR17578.1"/>
    </source>
</evidence>
<dbReference type="RefSeq" id="WP_133566547.1">
    <property type="nucleotide sequence ID" value="NZ_NIHB01000002.1"/>
</dbReference>
<evidence type="ECO:0008006" key="4">
    <source>
        <dbReference type="Google" id="ProtNLM"/>
    </source>
</evidence>
<sequence>MKIHIKLILLLFTASCHAAIDCTLPATVGGVQYCPNVGYQTCAIDVPSVVGVVHQRYFCFSQPNNLASANAAFMFHGGGHTGNAVAKHWSDQQNEAFIILPSARMVNGTRKWNTVNTEYPNFDALETIHGHSDTRFIGMVLNAINDQFSCDQAAPPVPCVNNHYAAGFSSGAAMVLQLLTRNEFSDQFSGYAAVSNYLDEAKKTPTQTLPNGNTIGNINAPFVPVPTAYMMGTDERINLPLKVIIDVVESGCPDPDLIFDDLLCFGSMVEETLYTNRLDTAVWLRHHLGTIKQSITQMYDNATDDTLITSQLYEADPTIPNAVSVWVGTVINGGHSWPSINNPKADPNHSEDFETAAQLITFWTDHADW</sequence>
<organism evidence="2 3">
    <name type="scientific">Marinicella litoralis</name>
    <dbReference type="NCBI Taxonomy" id="644220"/>
    <lineage>
        <taxon>Bacteria</taxon>
        <taxon>Pseudomonadati</taxon>
        <taxon>Pseudomonadota</taxon>
        <taxon>Gammaproteobacteria</taxon>
        <taxon>Lysobacterales</taxon>
        <taxon>Marinicellaceae</taxon>
        <taxon>Marinicella</taxon>
    </lineage>
</organism>
<protein>
    <recommendedName>
        <fullName evidence="4">Poly(3-hydroxybutyrate) depolymerase</fullName>
    </recommendedName>
</protein>
<accession>A0A4R6XN73</accession>
<dbReference type="EMBL" id="SNZB01000006">
    <property type="protein sequence ID" value="TDR17578.1"/>
    <property type="molecule type" value="Genomic_DNA"/>
</dbReference>